<dbReference type="Proteomes" id="UP000799291">
    <property type="component" value="Unassembled WGS sequence"/>
</dbReference>
<dbReference type="AlphaFoldDB" id="A0A6G1ITM4"/>
<dbReference type="InterPro" id="IPR032466">
    <property type="entry name" value="Metal_Hydrolase"/>
</dbReference>
<feature type="domain" description="Amidohydrolase-related" evidence="2">
    <location>
        <begin position="70"/>
        <end position="441"/>
    </location>
</feature>
<dbReference type="InterPro" id="IPR050287">
    <property type="entry name" value="MTA/SAH_deaminase"/>
</dbReference>
<dbReference type="EMBL" id="MU005590">
    <property type="protein sequence ID" value="KAF2681596.1"/>
    <property type="molecule type" value="Genomic_DNA"/>
</dbReference>
<dbReference type="GO" id="GO:0016810">
    <property type="term" value="F:hydrolase activity, acting on carbon-nitrogen (but not peptide) bonds"/>
    <property type="evidence" value="ECO:0007669"/>
    <property type="project" value="InterPro"/>
</dbReference>
<organism evidence="3 4">
    <name type="scientific">Lentithecium fluviatile CBS 122367</name>
    <dbReference type="NCBI Taxonomy" id="1168545"/>
    <lineage>
        <taxon>Eukaryota</taxon>
        <taxon>Fungi</taxon>
        <taxon>Dikarya</taxon>
        <taxon>Ascomycota</taxon>
        <taxon>Pezizomycotina</taxon>
        <taxon>Dothideomycetes</taxon>
        <taxon>Pleosporomycetidae</taxon>
        <taxon>Pleosporales</taxon>
        <taxon>Massarineae</taxon>
        <taxon>Lentitheciaceae</taxon>
        <taxon>Lentithecium</taxon>
    </lineage>
</organism>
<accession>A0A6G1ITM4</accession>
<evidence type="ECO:0000313" key="4">
    <source>
        <dbReference type="Proteomes" id="UP000799291"/>
    </source>
</evidence>
<dbReference type="SUPFAM" id="SSF51338">
    <property type="entry name" value="Composite domain of metallo-dependent hydrolases"/>
    <property type="match status" value="1"/>
</dbReference>
<gene>
    <name evidence="3" type="ORF">K458DRAFT_420380</name>
</gene>
<name>A0A6G1ITM4_9PLEO</name>
<evidence type="ECO:0000259" key="2">
    <source>
        <dbReference type="Pfam" id="PF01979"/>
    </source>
</evidence>
<sequence length="486" mass="52045">MAVQEPEEATARLFTHATIITVNKAREVIVDGAIFIKDGRIAAIGKTTELLDQAGARNDRVDTVNCAGKIIIPGLVNTHAHLAQSLLRGLAEDLPLHSWLCDAIWPLEANYTDDDGYVAAMLTIAEMLKTGTTCFLEAMLTHRSGLENIVRAVKQTGIRACLGKLIKAPETNPDLKLKDARDRDVASMSLNSALVAHEAYHGSENDRLHIWFAAGTPRGSPIDAYAAIGEVASKHDIGVTMHCAEAPRDLPIYRDYYQCSPLQFCETTKLTGTKSVFAHVVHPDPDAGDFRILCQTKSTVSHNPTSNLKLGSGISPIPSMVAAGVNVALGTDGAPCNNTYDMFREMHIASILHSGAQQDAGVLNAYQVLEFATINGARALGLEEQIGSLEVGKKADVVIVAPRGLDAAPWDANQVPLGGVDPVTVLVHNSGVDVDTVLVDGCVLVENGKLPHIDETVIIRRATESVAGIRKRSGVGARNHMALKYV</sequence>
<evidence type="ECO:0000313" key="3">
    <source>
        <dbReference type="EMBL" id="KAF2681596.1"/>
    </source>
</evidence>
<evidence type="ECO:0000256" key="1">
    <source>
        <dbReference type="ARBA" id="ARBA00022801"/>
    </source>
</evidence>
<dbReference type="Gene3D" id="3.20.20.140">
    <property type="entry name" value="Metal-dependent hydrolases"/>
    <property type="match status" value="1"/>
</dbReference>
<dbReference type="PANTHER" id="PTHR43794:SF11">
    <property type="entry name" value="AMIDOHYDROLASE-RELATED DOMAIN-CONTAINING PROTEIN"/>
    <property type="match status" value="1"/>
</dbReference>
<dbReference type="CDD" id="cd01298">
    <property type="entry name" value="ATZ_TRZ_like"/>
    <property type="match status" value="1"/>
</dbReference>
<dbReference type="PANTHER" id="PTHR43794">
    <property type="entry name" value="AMINOHYDROLASE SSNA-RELATED"/>
    <property type="match status" value="1"/>
</dbReference>
<protein>
    <submittedName>
        <fullName evidence="3">5-methylthioadenosine/S-adenosylhomocysteine deaminase n1</fullName>
    </submittedName>
</protein>
<dbReference type="Gene3D" id="2.30.40.10">
    <property type="entry name" value="Urease, subunit C, domain 1"/>
    <property type="match status" value="1"/>
</dbReference>
<dbReference type="InterPro" id="IPR006680">
    <property type="entry name" value="Amidohydro-rel"/>
</dbReference>
<reference evidence="3" key="1">
    <citation type="journal article" date="2020" name="Stud. Mycol.">
        <title>101 Dothideomycetes genomes: a test case for predicting lifestyles and emergence of pathogens.</title>
        <authorList>
            <person name="Haridas S."/>
            <person name="Albert R."/>
            <person name="Binder M."/>
            <person name="Bloem J."/>
            <person name="Labutti K."/>
            <person name="Salamov A."/>
            <person name="Andreopoulos B."/>
            <person name="Baker S."/>
            <person name="Barry K."/>
            <person name="Bills G."/>
            <person name="Bluhm B."/>
            <person name="Cannon C."/>
            <person name="Castanera R."/>
            <person name="Culley D."/>
            <person name="Daum C."/>
            <person name="Ezra D."/>
            <person name="Gonzalez J."/>
            <person name="Henrissat B."/>
            <person name="Kuo A."/>
            <person name="Liang C."/>
            <person name="Lipzen A."/>
            <person name="Lutzoni F."/>
            <person name="Magnuson J."/>
            <person name="Mondo S."/>
            <person name="Nolan M."/>
            <person name="Ohm R."/>
            <person name="Pangilinan J."/>
            <person name="Park H.-J."/>
            <person name="Ramirez L."/>
            <person name="Alfaro M."/>
            <person name="Sun H."/>
            <person name="Tritt A."/>
            <person name="Yoshinaga Y."/>
            <person name="Zwiers L.-H."/>
            <person name="Turgeon B."/>
            <person name="Goodwin S."/>
            <person name="Spatafora J."/>
            <person name="Crous P."/>
            <person name="Grigoriev I."/>
        </authorList>
    </citation>
    <scope>NUCLEOTIDE SEQUENCE</scope>
    <source>
        <strain evidence="3">CBS 122367</strain>
    </source>
</reference>
<dbReference type="Pfam" id="PF01979">
    <property type="entry name" value="Amidohydro_1"/>
    <property type="match status" value="1"/>
</dbReference>
<keyword evidence="4" id="KW-1185">Reference proteome</keyword>
<proteinExistence type="predicted"/>
<dbReference type="InterPro" id="IPR011059">
    <property type="entry name" value="Metal-dep_hydrolase_composite"/>
</dbReference>
<keyword evidence="1" id="KW-0378">Hydrolase</keyword>
<dbReference type="SUPFAM" id="SSF51556">
    <property type="entry name" value="Metallo-dependent hydrolases"/>
    <property type="match status" value="1"/>
</dbReference>
<dbReference type="OrthoDB" id="194468at2759"/>